<dbReference type="GO" id="GO:0005886">
    <property type="term" value="C:plasma membrane"/>
    <property type="evidence" value="ECO:0007669"/>
    <property type="project" value="UniProtKB-SubCell"/>
</dbReference>
<evidence type="ECO:0000259" key="9">
    <source>
        <dbReference type="PROSITE" id="PS50929"/>
    </source>
</evidence>
<dbReference type="PANTHER" id="PTHR24221">
    <property type="entry name" value="ATP-BINDING CASSETTE SUB-FAMILY B"/>
    <property type="match status" value="1"/>
</dbReference>
<dbReference type="GO" id="GO:0016887">
    <property type="term" value="F:ATP hydrolysis activity"/>
    <property type="evidence" value="ECO:0007669"/>
    <property type="project" value="InterPro"/>
</dbReference>
<reference evidence="10 11" key="1">
    <citation type="submission" date="2015-07" db="EMBL/GenBank/DDBJ databases">
        <title>Genome sequencing of Kibdelosporangium phytohabitans.</title>
        <authorList>
            <person name="Qin S."/>
            <person name="Xing K."/>
        </authorList>
    </citation>
    <scope>NUCLEOTIDE SEQUENCE [LARGE SCALE GENOMIC DNA]</scope>
    <source>
        <strain evidence="10 11">KLBMP1111</strain>
    </source>
</reference>
<dbReference type="STRING" id="860235.AOZ06_17965"/>
<keyword evidence="11" id="KW-1185">Reference proteome</keyword>
<dbReference type="PANTHER" id="PTHR24221:SF653">
    <property type="entry name" value="TRANSPORT ATP-BINDING PROTEIN CYDC"/>
    <property type="match status" value="1"/>
</dbReference>
<feature type="transmembrane region" description="Helical" evidence="7">
    <location>
        <begin position="146"/>
        <end position="165"/>
    </location>
</feature>
<dbReference type="GO" id="GO:0045454">
    <property type="term" value="P:cell redox homeostasis"/>
    <property type="evidence" value="ECO:0007669"/>
    <property type="project" value="InterPro"/>
</dbReference>
<keyword evidence="2 7" id="KW-0812">Transmembrane</keyword>
<evidence type="ECO:0000256" key="6">
    <source>
        <dbReference type="ARBA" id="ARBA00023136"/>
    </source>
</evidence>
<dbReference type="Gene3D" id="3.40.50.300">
    <property type="entry name" value="P-loop containing nucleotide triphosphate hydrolases"/>
    <property type="match status" value="1"/>
</dbReference>
<evidence type="ECO:0000313" key="11">
    <source>
        <dbReference type="Proteomes" id="UP000063699"/>
    </source>
</evidence>
<accession>A0A0N7F3G3</accession>
<feature type="domain" description="ABC transporter" evidence="8">
    <location>
        <begin position="286"/>
        <end position="524"/>
    </location>
</feature>
<keyword evidence="3" id="KW-0547">Nucleotide-binding</keyword>
<protein>
    <recommendedName>
        <fullName evidence="12">Thiol reductant ABC exporter subunit CydC</fullName>
    </recommendedName>
</protein>
<keyword evidence="6 7" id="KW-0472">Membrane</keyword>
<evidence type="ECO:0000256" key="1">
    <source>
        <dbReference type="ARBA" id="ARBA00004651"/>
    </source>
</evidence>
<dbReference type="Gene3D" id="1.20.1560.10">
    <property type="entry name" value="ABC transporter type 1, transmembrane domain"/>
    <property type="match status" value="1"/>
</dbReference>
<dbReference type="Pfam" id="PF00005">
    <property type="entry name" value="ABC_tran"/>
    <property type="match status" value="1"/>
</dbReference>
<evidence type="ECO:0000256" key="3">
    <source>
        <dbReference type="ARBA" id="ARBA00022741"/>
    </source>
</evidence>
<dbReference type="InterPro" id="IPR003439">
    <property type="entry name" value="ABC_transporter-like_ATP-bd"/>
</dbReference>
<evidence type="ECO:0008006" key="12">
    <source>
        <dbReference type="Google" id="ProtNLM"/>
    </source>
</evidence>
<sequence>MNRRLLLAVVAAVAAELAAVALMGTAAWLIARASEHPSISAVAVAIVVVRALALGRGVLRYADRLLGHDVALAAVTRKRTRVYEALIPLAPDGIGAFRSGDLLTRLVDDVDSVQELLLRCLIPATVAAGVVISAAGFTAALSPPTAVILVAGLVVAGILVPWLVFVSTRAKKDPGALAAHTTDLLRGAADLAACNATGSAVATARRLSAQVAASERRRAMTSGLATAAILFIQGATVIAAVISVRHAGLPLATAIVLVVLTLAAFEVITPLPGAARKLRDVRTSAHRLESVTNAPAPVAEPTESATPAGNTLEIRGLRVPGRLDGPVDLVVGPGRTVVIAGPSGAGKSTLLAALMRFVDYEGSIAIGGRDLRSVHGDDVRALITGVTQDAYVFDASFRDNLAFVKPEATRDELAGAARRARLLDWIESLPDGWDTRTGAGGVSMSGGQRQRLLLARALLADPAVLLLDEPTEGLDHDTAEALLADLRAATRDRATVLVTHSPAAHAIADEIHSLGGSGPDRTCMDFPNV</sequence>
<evidence type="ECO:0000313" key="10">
    <source>
        <dbReference type="EMBL" id="ALG08551.1"/>
    </source>
</evidence>
<feature type="transmembrane region" description="Helical" evidence="7">
    <location>
        <begin position="224"/>
        <end position="243"/>
    </location>
</feature>
<keyword evidence="4" id="KW-0067">ATP-binding</keyword>
<dbReference type="OrthoDB" id="9806127at2"/>
<dbReference type="InterPro" id="IPR011527">
    <property type="entry name" value="ABC1_TM_dom"/>
</dbReference>
<name>A0A0N7F3G3_9PSEU</name>
<dbReference type="InterPro" id="IPR014223">
    <property type="entry name" value="ABC_CydC/D"/>
</dbReference>
<dbReference type="PROSITE" id="PS50929">
    <property type="entry name" value="ABC_TM1F"/>
    <property type="match status" value="1"/>
</dbReference>
<dbReference type="Pfam" id="PF00664">
    <property type="entry name" value="ABC_membrane"/>
    <property type="match status" value="1"/>
</dbReference>
<dbReference type="PROSITE" id="PS50893">
    <property type="entry name" value="ABC_TRANSPORTER_2"/>
    <property type="match status" value="1"/>
</dbReference>
<evidence type="ECO:0000256" key="5">
    <source>
        <dbReference type="ARBA" id="ARBA00022989"/>
    </source>
</evidence>
<feature type="domain" description="ABC transmembrane type-1" evidence="9">
    <location>
        <begin position="6"/>
        <end position="280"/>
    </location>
</feature>
<dbReference type="GO" id="GO:0034775">
    <property type="term" value="P:glutathione transmembrane transport"/>
    <property type="evidence" value="ECO:0007669"/>
    <property type="project" value="InterPro"/>
</dbReference>
<dbReference type="InterPro" id="IPR017871">
    <property type="entry name" value="ABC_transporter-like_CS"/>
</dbReference>
<dbReference type="AlphaFoldDB" id="A0A0N7F3G3"/>
<evidence type="ECO:0000256" key="2">
    <source>
        <dbReference type="ARBA" id="ARBA00022692"/>
    </source>
</evidence>
<feature type="transmembrane region" description="Helical" evidence="7">
    <location>
        <begin position="116"/>
        <end position="140"/>
    </location>
</feature>
<dbReference type="InterPro" id="IPR036640">
    <property type="entry name" value="ABC1_TM_sf"/>
</dbReference>
<evidence type="ECO:0000256" key="7">
    <source>
        <dbReference type="SAM" id="Phobius"/>
    </source>
</evidence>
<dbReference type="KEGG" id="kphy:AOZ06_17965"/>
<dbReference type="RefSeq" id="WP_054290458.1">
    <property type="nucleotide sequence ID" value="NZ_CP012752.1"/>
</dbReference>
<feature type="transmembrane region" description="Helical" evidence="7">
    <location>
        <begin position="39"/>
        <end position="59"/>
    </location>
</feature>
<dbReference type="EMBL" id="CP012752">
    <property type="protein sequence ID" value="ALG08551.1"/>
    <property type="molecule type" value="Genomic_DNA"/>
</dbReference>
<feature type="transmembrane region" description="Helical" evidence="7">
    <location>
        <begin position="249"/>
        <end position="269"/>
    </location>
</feature>
<dbReference type="GO" id="GO:0140359">
    <property type="term" value="F:ABC-type transporter activity"/>
    <property type="evidence" value="ECO:0007669"/>
    <property type="project" value="InterPro"/>
</dbReference>
<dbReference type="Proteomes" id="UP000063699">
    <property type="component" value="Chromosome"/>
</dbReference>
<evidence type="ECO:0000259" key="8">
    <source>
        <dbReference type="PROSITE" id="PS50893"/>
    </source>
</evidence>
<dbReference type="InterPro" id="IPR027417">
    <property type="entry name" value="P-loop_NTPase"/>
</dbReference>
<gene>
    <name evidence="10" type="ORF">AOZ06_17965</name>
</gene>
<comment type="subcellular location">
    <subcellularLocation>
        <location evidence="1">Cell membrane</location>
        <topology evidence="1">Multi-pass membrane protein</topology>
    </subcellularLocation>
</comment>
<organism evidence="10 11">
    <name type="scientific">Kibdelosporangium phytohabitans</name>
    <dbReference type="NCBI Taxonomy" id="860235"/>
    <lineage>
        <taxon>Bacteria</taxon>
        <taxon>Bacillati</taxon>
        <taxon>Actinomycetota</taxon>
        <taxon>Actinomycetes</taxon>
        <taxon>Pseudonocardiales</taxon>
        <taxon>Pseudonocardiaceae</taxon>
        <taxon>Kibdelosporangium</taxon>
    </lineage>
</organism>
<dbReference type="PROSITE" id="PS00211">
    <property type="entry name" value="ABC_TRANSPORTER_1"/>
    <property type="match status" value="1"/>
</dbReference>
<dbReference type="SMART" id="SM00382">
    <property type="entry name" value="AAA"/>
    <property type="match status" value="1"/>
</dbReference>
<dbReference type="SUPFAM" id="SSF52540">
    <property type="entry name" value="P-loop containing nucleoside triphosphate hydrolases"/>
    <property type="match status" value="1"/>
</dbReference>
<dbReference type="InterPro" id="IPR039421">
    <property type="entry name" value="Type_1_exporter"/>
</dbReference>
<dbReference type="SUPFAM" id="SSF90123">
    <property type="entry name" value="ABC transporter transmembrane region"/>
    <property type="match status" value="1"/>
</dbReference>
<keyword evidence="5 7" id="KW-1133">Transmembrane helix</keyword>
<dbReference type="GO" id="GO:0005524">
    <property type="term" value="F:ATP binding"/>
    <property type="evidence" value="ECO:0007669"/>
    <property type="project" value="UniProtKB-KW"/>
</dbReference>
<dbReference type="NCBIfam" id="TIGR02868">
    <property type="entry name" value="CydC"/>
    <property type="match status" value="1"/>
</dbReference>
<proteinExistence type="predicted"/>
<evidence type="ECO:0000256" key="4">
    <source>
        <dbReference type="ARBA" id="ARBA00022840"/>
    </source>
</evidence>
<dbReference type="GO" id="GO:0034040">
    <property type="term" value="F:ATPase-coupled lipid transmembrane transporter activity"/>
    <property type="evidence" value="ECO:0007669"/>
    <property type="project" value="TreeGrafter"/>
</dbReference>
<dbReference type="InterPro" id="IPR003593">
    <property type="entry name" value="AAA+_ATPase"/>
</dbReference>